<comment type="catalytic activity">
    <reaction evidence="6">
        <text>UTP + H2O = UMP + diphosphate + H(+)</text>
        <dbReference type="Rhea" id="RHEA:29395"/>
        <dbReference type="ChEBI" id="CHEBI:15377"/>
        <dbReference type="ChEBI" id="CHEBI:15378"/>
        <dbReference type="ChEBI" id="CHEBI:33019"/>
        <dbReference type="ChEBI" id="CHEBI:46398"/>
        <dbReference type="ChEBI" id="CHEBI:57865"/>
        <dbReference type="EC" id="3.6.1.9"/>
    </reaction>
</comment>
<keyword evidence="3 6" id="KW-0963">Cytoplasm</keyword>
<comment type="caution">
    <text evidence="7">The sequence shown here is derived from an EMBL/GenBank/DDBJ whole genome shotgun (WGS) entry which is preliminary data.</text>
</comment>
<keyword evidence="5 6" id="KW-0546">Nucleotide metabolism</keyword>
<dbReference type="NCBIfam" id="TIGR00172">
    <property type="entry name" value="maf"/>
    <property type="match status" value="1"/>
</dbReference>
<evidence type="ECO:0000313" key="7">
    <source>
        <dbReference type="EMBL" id="HIU14378.1"/>
    </source>
</evidence>
<evidence type="ECO:0000256" key="6">
    <source>
        <dbReference type="HAMAP-Rule" id="MF_00528"/>
    </source>
</evidence>
<feature type="site" description="Important for substrate specificity" evidence="6">
    <location>
        <position position="153"/>
    </location>
</feature>
<dbReference type="AlphaFoldDB" id="A0A9D1HPL2"/>
<feature type="active site" description="Proton acceptor" evidence="6">
    <location>
        <position position="70"/>
    </location>
</feature>
<evidence type="ECO:0000256" key="4">
    <source>
        <dbReference type="ARBA" id="ARBA00022801"/>
    </source>
</evidence>
<dbReference type="EMBL" id="DVMJ01000086">
    <property type="protein sequence ID" value="HIU14378.1"/>
    <property type="molecule type" value="Genomic_DNA"/>
</dbReference>
<reference evidence="7" key="2">
    <citation type="journal article" date="2021" name="PeerJ">
        <title>Extensive microbial diversity within the chicken gut microbiome revealed by metagenomics and culture.</title>
        <authorList>
            <person name="Gilroy R."/>
            <person name="Ravi A."/>
            <person name="Getino M."/>
            <person name="Pursley I."/>
            <person name="Horton D.L."/>
            <person name="Alikhan N.F."/>
            <person name="Baker D."/>
            <person name="Gharbi K."/>
            <person name="Hall N."/>
            <person name="Watson M."/>
            <person name="Adriaenssens E.M."/>
            <person name="Foster-Nyarko E."/>
            <person name="Jarju S."/>
            <person name="Secka A."/>
            <person name="Antonio M."/>
            <person name="Oren A."/>
            <person name="Chaudhuri R.R."/>
            <person name="La Ragione R."/>
            <person name="Hildebrand F."/>
            <person name="Pallen M.J."/>
        </authorList>
    </citation>
    <scope>NUCLEOTIDE SEQUENCE</scope>
    <source>
        <strain evidence="7">CHK195-11698</strain>
    </source>
</reference>
<comment type="catalytic activity">
    <reaction evidence="6">
        <text>dTTP + H2O = dTMP + diphosphate + H(+)</text>
        <dbReference type="Rhea" id="RHEA:28534"/>
        <dbReference type="ChEBI" id="CHEBI:15377"/>
        <dbReference type="ChEBI" id="CHEBI:15378"/>
        <dbReference type="ChEBI" id="CHEBI:33019"/>
        <dbReference type="ChEBI" id="CHEBI:37568"/>
        <dbReference type="ChEBI" id="CHEBI:63528"/>
        <dbReference type="EC" id="3.6.1.9"/>
    </reaction>
</comment>
<evidence type="ECO:0000256" key="2">
    <source>
        <dbReference type="ARBA" id="ARBA00004496"/>
    </source>
</evidence>
<dbReference type="Gene3D" id="3.90.950.10">
    <property type="match status" value="1"/>
</dbReference>
<feature type="site" description="Important for substrate specificity" evidence="6">
    <location>
        <position position="71"/>
    </location>
</feature>
<dbReference type="FunFam" id="3.90.950.10:FF:000005">
    <property type="entry name" value="7-methyl-GTP pyrophosphatase"/>
    <property type="match status" value="1"/>
</dbReference>
<protein>
    <recommendedName>
        <fullName evidence="6">dTTP/UTP pyrophosphatase</fullName>
        <shortName evidence="6">dTTPase/UTPase</shortName>
        <ecNumber evidence="6">3.6.1.9</ecNumber>
    </recommendedName>
    <alternativeName>
        <fullName evidence="6">Nucleoside triphosphate pyrophosphatase</fullName>
    </alternativeName>
    <alternativeName>
        <fullName evidence="6">Nucleotide pyrophosphatase</fullName>
        <shortName evidence="6">Nucleotide PPase</shortName>
    </alternativeName>
</protein>
<dbReference type="Pfam" id="PF02545">
    <property type="entry name" value="Maf"/>
    <property type="match status" value="1"/>
</dbReference>
<dbReference type="CDD" id="cd00555">
    <property type="entry name" value="Maf"/>
    <property type="match status" value="1"/>
</dbReference>
<evidence type="ECO:0000313" key="8">
    <source>
        <dbReference type="Proteomes" id="UP000824175"/>
    </source>
</evidence>
<evidence type="ECO:0000256" key="5">
    <source>
        <dbReference type="ARBA" id="ARBA00023080"/>
    </source>
</evidence>
<proteinExistence type="inferred from homology"/>
<keyword evidence="4 6" id="KW-0378">Hydrolase</keyword>
<dbReference type="InterPro" id="IPR029001">
    <property type="entry name" value="ITPase-like_fam"/>
</dbReference>
<comment type="similarity">
    <text evidence="6">Belongs to the Maf family. YhdE subfamily.</text>
</comment>
<organism evidence="7 8">
    <name type="scientific">Candidatus Fimiplasma intestinipullorum</name>
    <dbReference type="NCBI Taxonomy" id="2840825"/>
    <lineage>
        <taxon>Bacteria</taxon>
        <taxon>Bacillati</taxon>
        <taxon>Bacillota</taxon>
        <taxon>Clostridia</taxon>
        <taxon>Eubacteriales</taxon>
        <taxon>Candidatus Fimiplasma</taxon>
    </lineage>
</organism>
<dbReference type="GO" id="GO:0009117">
    <property type="term" value="P:nucleotide metabolic process"/>
    <property type="evidence" value="ECO:0007669"/>
    <property type="project" value="UniProtKB-KW"/>
</dbReference>
<dbReference type="SUPFAM" id="SSF52972">
    <property type="entry name" value="ITPase-like"/>
    <property type="match status" value="1"/>
</dbReference>
<dbReference type="GO" id="GO:0005737">
    <property type="term" value="C:cytoplasm"/>
    <property type="evidence" value="ECO:0007669"/>
    <property type="project" value="UniProtKB-SubCell"/>
</dbReference>
<dbReference type="PIRSF" id="PIRSF006305">
    <property type="entry name" value="Maf"/>
    <property type="match status" value="1"/>
</dbReference>
<dbReference type="InterPro" id="IPR003697">
    <property type="entry name" value="Maf-like"/>
</dbReference>
<dbReference type="PANTHER" id="PTHR43213">
    <property type="entry name" value="BIFUNCTIONAL DTTP/UTP PYROPHOSPHATASE/METHYLTRANSFERASE PROTEIN-RELATED"/>
    <property type="match status" value="1"/>
</dbReference>
<feature type="site" description="Important for substrate specificity" evidence="6">
    <location>
        <position position="13"/>
    </location>
</feature>
<evidence type="ECO:0000256" key="1">
    <source>
        <dbReference type="ARBA" id="ARBA00001968"/>
    </source>
</evidence>
<dbReference type="PANTHER" id="PTHR43213:SF5">
    <property type="entry name" value="BIFUNCTIONAL DTTP_UTP PYROPHOSPHATASE_METHYLTRANSFERASE PROTEIN-RELATED"/>
    <property type="match status" value="1"/>
</dbReference>
<dbReference type="GO" id="GO:0047429">
    <property type="term" value="F:nucleoside triphosphate diphosphatase activity"/>
    <property type="evidence" value="ECO:0007669"/>
    <property type="project" value="UniProtKB-EC"/>
</dbReference>
<comment type="caution">
    <text evidence="6">Lacks conserved residue(s) required for the propagation of feature annotation.</text>
</comment>
<comment type="cofactor">
    <cofactor evidence="1 6">
        <name>a divalent metal cation</name>
        <dbReference type="ChEBI" id="CHEBI:60240"/>
    </cofactor>
</comment>
<reference evidence="7" key="1">
    <citation type="submission" date="2020-10" db="EMBL/GenBank/DDBJ databases">
        <authorList>
            <person name="Gilroy R."/>
        </authorList>
    </citation>
    <scope>NUCLEOTIDE SEQUENCE</scope>
    <source>
        <strain evidence="7">CHK195-11698</strain>
    </source>
</reference>
<gene>
    <name evidence="7" type="primary">maf</name>
    <name evidence="7" type="ORF">IAD15_09965</name>
</gene>
<comment type="subcellular location">
    <subcellularLocation>
        <location evidence="2 6">Cytoplasm</location>
    </subcellularLocation>
</comment>
<dbReference type="Proteomes" id="UP000824175">
    <property type="component" value="Unassembled WGS sequence"/>
</dbReference>
<evidence type="ECO:0000256" key="3">
    <source>
        <dbReference type="ARBA" id="ARBA00022490"/>
    </source>
</evidence>
<accession>A0A9D1HPL2</accession>
<sequence length="185" mass="20623">MNKPIILASRSPRRQELLRQAGIAYEVDPADIEEVMDPALPLDQRIMALAKAKASAVLARHPDRLVVGADSVVALDDRIMGKAQDRAQARQFLESLSGKVHQVVTGVAIMDAYSCETFCSASKVYFYPLSAREIDNYLDSQEWQDKAGAYAIQGLGCRFVEKIEGDYNNIVGLPVARLYRELMRF</sequence>
<dbReference type="HAMAP" id="MF_00528">
    <property type="entry name" value="Maf"/>
    <property type="match status" value="1"/>
</dbReference>
<name>A0A9D1HPL2_9FIRM</name>
<dbReference type="EC" id="3.6.1.9" evidence="6"/>
<comment type="function">
    <text evidence="6">Nucleoside triphosphate pyrophosphatase that hydrolyzes dTTP and UTP. May have a dual role in cell division arrest and in preventing the incorporation of modified nucleotides into cellular nucleic acids.</text>
</comment>